<feature type="binding site" evidence="10">
    <location>
        <position position="230"/>
    </location>
    <ligand>
        <name>K(+)</name>
        <dbReference type="ChEBI" id="CHEBI:29103"/>
    </ligand>
</feature>
<accession>A0A562VP10</accession>
<dbReference type="InterPro" id="IPR027266">
    <property type="entry name" value="TrmE/GcvT-like"/>
</dbReference>
<evidence type="ECO:0000256" key="7">
    <source>
        <dbReference type="ARBA" id="ARBA00022842"/>
    </source>
</evidence>
<protein>
    <recommendedName>
        <fullName evidence="10">tRNA modification GTPase MnmE</fullName>
        <ecNumber evidence="10">3.6.-.-</ecNumber>
    </recommendedName>
</protein>
<sequence length="456" mass="49594">MYIADTIAAISTPVGEGGIGIVRISGPDSLPIAERLFSRRTSGGFQSHRFYYGVIRHPDNGEILDEGFCVYMRSPHSFTREDVVELHCHGGYLLVQKVLACVQREGARLAEPGEFTRRAFLNGRIDLLQAESVIDVIRGKTDAALALAQHQREGHLSRVIHDCRQHLVQALALLEAYVDFPEDEIDTFDLNQISTRVTDSHTIIAQLLATYEEGRVLRDGVSVLIAGKPNVGKSSLLNTLLKEKRAIVTAIPGTTRDLIQEVVNIGGLPVTLIDTAGVRESGDLVEQEGVRLTLEAIPRADLVIFLLDASRPFDDDDRQILAALADKRFLTVCNKTDLAPVIQLPDELAACGTVSISTRTGEGIDTLKEAVTNSFLHGHAVDGREYVALSRARHRDALVKSAAALVKFSANQSANLPPEILAIDLRDALAAVGEVTGETTPDEVLDLIFGQFCIGK</sequence>
<comment type="similarity">
    <text evidence="1 10 11">Belongs to the TRAFAC class TrmE-Era-EngA-EngB-Septin-like GTPase superfamily. TrmE GTPase family.</text>
</comment>
<dbReference type="GO" id="GO:0002098">
    <property type="term" value="P:tRNA wobble uridine modification"/>
    <property type="evidence" value="ECO:0007669"/>
    <property type="project" value="TreeGrafter"/>
</dbReference>
<dbReference type="Gene3D" id="3.40.50.300">
    <property type="entry name" value="P-loop containing nucleotide triphosphate hydrolases"/>
    <property type="match status" value="1"/>
</dbReference>
<dbReference type="EMBL" id="VLLN01000008">
    <property type="protein sequence ID" value="TWJ19521.1"/>
    <property type="molecule type" value="Genomic_DNA"/>
</dbReference>
<evidence type="ECO:0000256" key="6">
    <source>
        <dbReference type="ARBA" id="ARBA00022801"/>
    </source>
</evidence>
<keyword evidence="7 10" id="KW-0460">Magnesium</keyword>
<proteinExistence type="inferred from homology"/>
<comment type="subcellular location">
    <subcellularLocation>
        <location evidence="10">Cytoplasm</location>
    </subcellularLocation>
</comment>
<feature type="binding site" evidence="10">
    <location>
        <position position="254"/>
    </location>
    <ligand>
        <name>K(+)</name>
        <dbReference type="ChEBI" id="CHEBI:29103"/>
    </ligand>
</feature>
<keyword evidence="4 10" id="KW-0479">Metal-binding</keyword>
<organism evidence="13 14">
    <name type="scientific">Geobacter argillaceus</name>
    <dbReference type="NCBI Taxonomy" id="345631"/>
    <lineage>
        <taxon>Bacteria</taxon>
        <taxon>Pseudomonadati</taxon>
        <taxon>Thermodesulfobacteriota</taxon>
        <taxon>Desulfuromonadia</taxon>
        <taxon>Geobacterales</taxon>
        <taxon>Geobacteraceae</taxon>
        <taxon>Geobacter</taxon>
    </lineage>
</organism>
<dbReference type="NCBIfam" id="TIGR00450">
    <property type="entry name" value="mnmE_trmE_thdF"/>
    <property type="match status" value="1"/>
</dbReference>
<evidence type="ECO:0000256" key="11">
    <source>
        <dbReference type="RuleBase" id="RU003313"/>
    </source>
</evidence>
<dbReference type="GO" id="GO:0046872">
    <property type="term" value="F:metal ion binding"/>
    <property type="evidence" value="ECO:0007669"/>
    <property type="project" value="UniProtKB-KW"/>
</dbReference>
<dbReference type="FunFam" id="3.30.1360.120:FF:000003">
    <property type="entry name" value="tRNA modification GTPase MnmE"/>
    <property type="match status" value="1"/>
</dbReference>
<dbReference type="PANTHER" id="PTHR42714">
    <property type="entry name" value="TRNA MODIFICATION GTPASE GTPBP3"/>
    <property type="match status" value="1"/>
</dbReference>
<dbReference type="InterPro" id="IPR005225">
    <property type="entry name" value="Small_GTP-bd"/>
</dbReference>
<feature type="binding site" evidence="10">
    <location>
        <position position="456"/>
    </location>
    <ligand>
        <name>(6S)-5-formyl-5,6,7,8-tetrahydrofolate</name>
        <dbReference type="ChEBI" id="CHEBI:57457"/>
    </ligand>
</feature>
<gene>
    <name evidence="10" type="primary">mnmE</name>
    <name evidence="10" type="synonym">trmE</name>
    <name evidence="13" type="ORF">JN12_01638</name>
</gene>
<dbReference type="FunFam" id="3.40.50.300:FF:001376">
    <property type="entry name" value="tRNA modification GTPase MnmE"/>
    <property type="match status" value="1"/>
</dbReference>
<keyword evidence="6 10" id="KW-0378">Hydrolase</keyword>
<feature type="binding site" evidence="10">
    <location>
        <begin position="249"/>
        <end position="255"/>
    </location>
    <ligand>
        <name>GTP</name>
        <dbReference type="ChEBI" id="CHEBI:37565"/>
    </ligand>
</feature>
<evidence type="ECO:0000313" key="14">
    <source>
        <dbReference type="Proteomes" id="UP000319449"/>
    </source>
</evidence>
<feature type="domain" description="TrmE-type G" evidence="12">
    <location>
        <begin position="220"/>
        <end position="376"/>
    </location>
</feature>
<dbReference type="Proteomes" id="UP000319449">
    <property type="component" value="Unassembled WGS sequence"/>
</dbReference>
<dbReference type="CDD" id="cd14858">
    <property type="entry name" value="TrmE_N"/>
    <property type="match status" value="1"/>
</dbReference>
<reference evidence="13 14" key="1">
    <citation type="submission" date="2019-07" db="EMBL/GenBank/DDBJ databases">
        <title>Genomic Encyclopedia of Archaeal and Bacterial Type Strains, Phase II (KMG-II): from individual species to whole genera.</title>
        <authorList>
            <person name="Goeker M."/>
        </authorList>
    </citation>
    <scope>NUCLEOTIDE SEQUENCE [LARGE SCALE GENOMIC DNA]</scope>
    <source>
        <strain evidence="13 14">ATCC BAA-1139</strain>
    </source>
</reference>
<dbReference type="InterPro" id="IPR027417">
    <property type="entry name" value="P-loop_NTPase"/>
</dbReference>
<comment type="caution">
    <text evidence="10">Lacks conserved residue(s) required for the propagation of feature annotation.</text>
</comment>
<dbReference type="PANTHER" id="PTHR42714:SF2">
    <property type="entry name" value="TRNA MODIFICATION GTPASE GTPBP3, MITOCHONDRIAL"/>
    <property type="match status" value="1"/>
</dbReference>
<dbReference type="AlphaFoldDB" id="A0A562VP10"/>
<evidence type="ECO:0000256" key="4">
    <source>
        <dbReference type="ARBA" id="ARBA00022723"/>
    </source>
</evidence>
<dbReference type="HAMAP" id="MF_00379">
    <property type="entry name" value="GTPase_MnmE"/>
    <property type="match status" value="1"/>
</dbReference>
<dbReference type="Gene3D" id="3.30.1360.120">
    <property type="entry name" value="Probable tRNA modification gtpase trme, domain 1"/>
    <property type="match status" value="1"/>
</dbReference>
<feature type="binding site" evidence="10">
    <location>
        <position position="251"/>
    </location>
    <ligand>
        <name>K(+)</name>
        <dbReference type="ChEBI" id="CHEBI:29103"/>
    </ligand>
</feature>
<dbReference type="Pfam" id="PF01926">
    <property type="entry name" value="MMR_HSR1"/>
    <property type="match status" value="1"/>
</dbReference>
<evidence type="ECO:0000256" key="10">
    <source>
        <dbReference type="HAMAP-Rule" id="MF_00379"/>
    </source>
</evidence>
<dbReference type="Pfam" id="PF12631">
    <property type="entry name" value="MnmE_helical"/>
    <property type="match status" value="1"/>
</dbReference>
<dbReference type="CDD" id="cd04164">
    <property type="entry name" value="trmE"/>
    <property type="match status" value="1"/>
</dbReference>
<feature type="binding site" evidence="10">
    <location>
        <position position="249"/>
    </location>
    <ligand>
        <name>K(+)</name>
        <dbReference type="ChEBI" id="CHEBI:29103"/>
    </ligand>
</feature>
<dbReference type="InterPro" id="IPR031168">
    <property type="entry name" value="G_TrmE"/>
</dbReference>
<dbReference type="InterPro" id="IPR004520">
    <property type="entry name" value="GTPase_MnmE"/>
</dbReference>
<dbReference type="GO" id="GO:0003924">
    <property type="term" value="F:GTPase activity"/>
    <property type="evidence" value="ECO:0007669"/>
    <property type="project" value="UniProtKB-UniRule"/>
</dbReference>
<dbReference type="InterPro" id="IPR006073">
    <property type="entry name" value="GTP-bd"/>
</dbReference>
<dbReference type="GO" id="GO:0005525">
    <property type="term" value="F:GTP binding"/>
    <property type="evidence" value="ECO:0007669"/>
    <property type="project" value="UniProtKB-UniRule"/>
</dbReference>
<keyword evidence="3 10" id="KW-0819">tRNA processing</keyword>
<dbReference type="InterPro" id="IPR027368">
    <property type="entry name" value="MnmE_dom2"/>
</dbReference>
<dbReference type="NCBIfam" id="TIGR00231">
    <property type="entry name" value="small_GTP"/>
    <property type="match status" value="1"/>
</dbReference>
<dbReference type="InterPro" id="IPR025867">
    <property type="entry name" value="MnmE_helical"/>
</dbReference>
<dbReference type="SUPFAM" id="SSF52540">
    <property type="entry name" value="P-loop containing nucleoside triphosphate hydrolases"/>
    <property type="match status" value="1"/>
</dbReference>
<comment type="function">
    <text evidence="10">Exhibits a very high intrinsic GTPase hydrolysis rate. Involved in the addition of a carboxymethylaminomethyl (cmnm) group at the wobble position (U34) of certain tRNAs, forming tRNA-cmnm(5)s(2)U34.</text>
</comment>
<evidence type="ECO:0000256" key="3">
    <source>
        <dbReference type="ARBA" id="ARBA00022694"/>
    </source>
</evidence>
<comment type="cofactor">
    <cofactor evidence="10">
        <name>K(+)</name>
        <dbReference type="ChEBI" id="CHEBI:29103"/>
    </cofactor>
    <text evidence="10">Binds 1 potassium ion per subunit.</text>
</comment>
<dbReference type="GO" id="GO:0005829">
    <property type="term" value="C:cytosol"/>
    <property type="evidence" value="ECO:0007669"/>
    <property type="project" value="TreeGrafter"/>
</dbReference>
<dbReference type="NCBIfam" id="NF003661">
    <property type="entry name" value="PRK05291.1-3"/>
    <property type="match status" value="1"/>
</dbReference>
<dbReference type="EC" id="3.6.-.-" evidence="10"/>
<dbReference type="GO" id="GO:0030488">
    <property type="term" value="P:tRNA methylation"/>
    <property type="evidence" value="ECO:0007669"/>
    <property type="project" value="TreeGrafter"/>
</dbReference>
<evidence type="ECO:0000256" key="2">
    <source>
        <dbReference type="ARBA" id="ARBA00022490"/>
    </source>
</evidence>
<name>A0A562VP10_9BACT</name>
<dbReference type="InterPro" id="IPR018948">
    <property type="entry name" value="GTP-bd_TrmE_N"/>
</dbReference>
<keyword evidence="14" id="KW-1185">Reference proteome</keyword>
<keyword evidence="5 10" id="KW-0547">Nucleotide-binding</keyword>
<feature type="binding site" evidence="10">
    <location>
        <position position="124"/>
    </location>
    <ligand>
        <name>(6S)-5-formyl-5,6,7,8-tetrahydrofolate</name>
        <dbReference type="ChEBI" id="CHEBI:57457"/>
    </ligand>
</feature>
<evidence type="ECO:0000256" key="5">
    <source>
        <dbReference type="ARBA" id="ARBA00022741"/>
    </source>
</evidence>
<evidence type="ECO:0000313" key="13">
    <source>
        <dbReference type="EMBL" id="TWJ19521.1"/>
    </source>
</evidence>
<evidence type="ECO:0000256" key="8">
    <source>
        <dbReference type="ARBA" id="ARBA00022958"/>
    </source>
</evidence>
<keyword evidence="8 10" id="KW-0630">Potassium</keyword>
<dbReference type="PROSITE" id="PS51709">
    <property type="entry name" value="G_TRME"/>
    <property type="match status" value="1"/>
</dbReference>
<feature type="binding site" evidence="10">
    <location>
        <position position="234"/>
    </location>
    <ligand>
        <name>Mg(2+)</name>
        <dbReference type="ChEBI" id="CHEBI:18420"/>
    </ligand>
</feature>
<dbReference type="Gene3D" id="1.20.120.430">
    <property type="entry name" value="tRNA modification GTPase MnmE domain 2"/>
    <property type="match status" value="1"/>
</dbReference>
<feature type="binding site" evidence="10">
    <location>
        <begin position="230"/>
        <end position="235"/>
    </location>
    <ligand>
        <name>GTP</name>
        <dbReference type="ChEBI" id="CHEBI:37565"/>
    </ligand>
</feature>
<comment type="caution">
    <text evidence="13">The sequence shown here is derived from an EMBL/GenBank/DDBJ whole genome shotgun (WGS) entry which is preliminary data.</text>
</comment>
<feature type="binding site" evidence="10">
    <location>
        <position position="23"/>
    </location>
    <ligand>
        <name>(6S)-5-formyl-5,6,7,8-tetrahydrofolate</name>
        <dbReference type="ChEBI" id="CHEBI:57457"/>
    </ligand>
</feature>
<evidence type="ECO:0000256" key="9">
    <source>
        <dbReference type="ARBA" id="ARBA00023134"/>
    </source>
</evidence>
<evidence type="ECO:0000259" key="12">
    <source>
        <dbReference type="PROSITE" id="PS51709"/>
    </source>
</evidence>
<feature type="binding site" evidence="10">
    <location>
        <position position="255"/>
    </location>
    <ligand>
        <name>Mg(2+)</name>
        <dbReference type="ChEBI" id="CHEBI:18420"/>
    </ligand>
</feature>
<dbReference type="RefSeq" id="WP_145021008.1">
    <property type="nucleotide sequence ID" value="NZ_VLLN01000008.1"/>
</dbReference>
<dbReference type="GO" id="GO:0042802">
    <property type="term" value="F:identical protein binding"/>
    <property type="evidence" value="ECO:0007669"/>
    <property type="project" value="UniProtKB-ARBA"/>
</dbReference>
<dbReference type="Pfam" id="PF10396">
    <property type="entry name" value="TrmE_N"/>
    <property type="match status" value="1"/>
</dbReference>
<dbReference type="OrthoDB" id="9805918at2"/>
<feature type="binding site" evidence="10">
    <location>
        <begin position="274"/>
        <end position="277"/>
    </location>
    <ligand>
        <name>GTP</name>
        <dbReference type="ChEBI" id="CHEBI:37565"/>
    </ligand>
</feature>
<keyword evidence="9 10" id="KW-0342">GTP-binding</keyword>
<feature type="binding site" evidence="10">
    <location>
        <position position="85"/>
    </location>
    <ligand>
        <name>(6S)-5-formyl-5,6,7,8-tetrahydrofolate</name>
        <dbReference type="ChEBI" id="CHEBI:57457"/>
    </ligand>
</feature>
<evidence type="ECO:0000256" key="1">
    <source>
        <dbReference type="ARBA" id="ARBA00011043"/>
    </source>
</evidence>
<keyword evidence="2 10" id="KW-0963">Cytoplasm</keyword>
<comment type="subunit">
    <text evidence="10">Homodimer. Heterotetramer of two MnmE and two MnmG subunits.</text>
</comment>